<name>A0ABT6M8S7_9NOCA</name>
<evidence type="ECO:0000256" key="1">
    <source>
        <dbReference type="SAM" id="Phobius"/>
    </source>
</evidence>
<evidence type="ECO:0000313" key="3">
    <source>
        <dbReference type="Proteomes" id="UP001160334"/>
    </source>
</evidence>
<feature type="transmembrane region" description="Helical" evidence="1">
    <location>
        <begin position="94"/>
        <end position="112"/>
    </location>
</feature>
<sequence length="166" mass="17282">MATDGSYDMGLDLMTRAAALIAVLGTAVVYGTDVFCAIVLRPALASVDDRALVAVTGNVHRYGDRRMPVPGVLGIVATAVSALLATVAAHWAQVIAAVVALALLLVWIVLYTQVSVPINRQLTAAADSGKPLPNARVLQAKWDSIINARALLQGLALAALCVVLMI</sequence>
<gene>
    <name evidence="2" type="ORF">M2280_001028</name>
</gene>
<dbReference type="EMBL" id="JARXVC010000002">
    <property type="protein sequence ID" value="MDH6279819.1"/>
    <property type="molecule type" value="Genomic_DNA"/>
</dbReference>
<evidence type="ECO:0008006" key="4">
    <source>
        <dbReference type="Google" id="ProtNLM"/>
    </source>
</evidence>
<protein>
    <recommendedName>
        <fullName evidence="4">DUF1772 domain-containing protein</fullName>
    </recommendedName>
</protein>
<keyword evidence="1" id="KW-0812">Transmembrane</keyword>
<evidence type="ECO:0000313" key="2">
    <source>
        <dbReference type="EMBL" id="MDH6279819.1"/>
    </source>
</evidence>
<feature type="transmembrane region" description="Helical" evidence="1">
    <location>
        <begin position="17"/>
        <end position="40"/>
    </location>
</feature>
<keyword evidence="3" id="KW-1185">Reference proteome</keyword>
<keyword evidence="1" id="KW-0472">Membrane</keyword>
<feature type="transmembrane region" description="Helical" evidence="1">
    <location>
        <begin position="69"/>
        <end position="88"/>
    </location>
</feature>
<comment type="caution">
    <text evidence="2">The sequence shown here is derived from an EMBL/GenBank/DDBJ whole genome shotgun (WGS) entry which is preliminary data.</text>
</comment>
<reference evidence="2 3" key="1">
    <citation type="submission" date="2023-04" db="EMBL/GenBank/DDBJ databases">
        <title>Forest soil microbial communities from Buena Vista Peninsula, Colon Province, Panama.</title>
        <authorList>
            <person name="Bouskill N."/>
        </authorList>
    </citation>
    <scope>NUCLEOTIDE SEQUENCE [LARGE SCALE GENOMIC DNA]</scope>
    <source>
        <strain evidence="2 3">CFH S0262</strain>
    </source>
</reference>
<proteinExistence type="predicted"/>
<keyword evidence="1" id="KW-1133">Transmembrane helix</keyword>
<accession>A0ABT6M8S7</accession>
<organism evidence="2 3">
    <name type="scientific">Prescottella agglutinans</name>
    <dbReference type="NCBI Taxonomy" id="1644129"/>
    <lineage>
        <taxon>Bacteria</taxon>
        <taxon>Bacillati</taxon>
        <taxon>Actinomycetota</taxon>
        <taxon>Actinomycetes</taxon>
        <taxon>Mycobacteriales</taxon>
        <taxon>Nocardiaceae</taxon>
        <taxon>Prescottella</taxon>
    </lineage>
</organism>
<dbReference type="Proteomes" id="UP001160334">
    <property type="component" value="Unassembled WGS sequence"/>
</dbReference>